<gene>
    <name evidence="1" type="ORF">FWILDA_LOCUS6138</name>
</gene>
<dbReference type="InterPro" id="IPR052945">
    <property type="entry name" value="Mitotic_Regulator"/>
</dbReference>
<protein>
    <submittedName>
        <fullName evidence="1">15661_t:CDS:1</fullName>
    </submittedName>
</protein>
<dbReference type="Gene3D" id="1.25.40.10">
    <property type="entry name" value="Tetratricopeptide repeat domain"/>
    <property type="match status" value="1"/>
</dbReference>
<dbReference type="OrthoDB" id="2384430at2759"/>
<dbReference type="PANTHER" id="PTHR43628:SF1">
    <property type="entry name" value="CHITIN SYNTHASE REGULATORY FACTOR 2-RELATED"/>
    <property type="match status" value="1"/>
</dbReference>
<reference evidence="1" key="1">
    <citation type="submission" date="2022-08" db="EMBL/GenBank/DDBJ databases">
        <authorList>
            <person name="Kallberg Y."/>
            <person name="Tangrot J."/>
            <person name="Rosling A."/>
        </authorList>
    </citation>
    <scope>NUCLEOTIDE SEQUENCE</scope>
    <source>
        <strain evidence="1">Wild A</strain>
    </source>
</reference>
<proteinExistence type="predicted"/>
<sequence>MNSQEGRNFITKDERFLKGFLKDFHNRVLYADHIGDFKNFENKMIKWINFIASFQFKSILELMVNHQKNEIWFSSLIGFFHQHGIGGCVINVNRAYEYYLLSKNIEDENHFYDDLKKYNTVIGNYLLALYCYKEIIMNNSQCYLHGNGTDKDEKEAFAWYLKSAKAGNTNAQYSLGGCYYYGKGTNKDKEKSFEWYLKAARGGNSIAQYYLGTCYSYGIDVDKDVIEAFECMGA</sequence>
<evidence type="ECO:0000313" key="2">
    <source>
        <dbReference type="Proteomes" id="UP001153678"/>
    </source>
</evidence>
<dbReference type="PANTHER" id="PTHR43628">
    <property type="entry name" value="ACTIVATOR OF C KINASE PROTEIN 1-RELATED"/>
    <property type="match status" value="1"/>
</dbReference>
<keyword evidence="2" id="KW-1185">Reference proteome</keyword>
<dbReference type="EMBL" id="CAMKVN010001079">
    <property type="protein sequence ID" value="CAI2173545.1"/>
    <property type="molecule type" value="Genomic_DNA"/>
</dbReference>
<comment type="caution">
    <text evidence="1">The sequence shown here is derived from an EMBL/GenBank/DDBJ whole genome shotgun (WGS) entry which is preliminary data.</text>
</comment>
<dbReference type="Proteomes" id="UP001153678">
    <property type="component" value="Unassembled WGS sequence"/>
</dbReference>
<dbReference type="InterPro" id="IPR006597">
    <property type="entry name" value="Sel1-like"/>
</dbReference>
<organism evidence="1 2">
    <name type="scientific">Funneliformis geosporum</name>
    <dbReference type="NCBI Taxonomy" id="1117311"/>
    <lineage>
        <taxon>Eukaryota</taxon>
        <taxon>Fungi</taxon>
        <taxon>Fungi incertae sedis</taxon>
        <taxon>Mucoromycota</taxon>
        <taxon>Glomeromycotina</taxon>
        <taxon>Glomeromycetes</taxon>
        <taxon>Glomerales</taxon>
        <taxon>Glomeraceae</taxon>
        <taxon>Funneliformis</taxon>
    </lineage>
</organism>
<dbReference type="InterPro" id="IPR011990">
    <property type="entry name" value="TPR-like_helical_dom_sf"/>
</dbReference>
<evidence type="ECO:0000313" key="1">
    <source>
        <dbReference type="EMBL" id="CAI2173545.1"/>
    </source>
</evidence>
<dbReference type="Pfam" id="PF08238">
    <property type="entry name" value="Sel1"/>
    <property type="match status" value="4"/>
</dbReference>
<name>A0A9W4WMS5_9GLOM</name>
<accession>A0A9W4WMS5</accession>
<dbReference type="SUPFAM" id="SSF81901">
    <property type="entry name" value="HCP-like"/>
    <property type="match status" value="1"/>
</dbReference>
<dbReference type="SMART" id="SM00671">
    <property type="entry name" value="SEL1"/>
    <property type="match status" value="3"/>
</dbReference>
<dbReference type="AlphaFoldDB" id="A0A9W4WMS5"/>